<feature type="chain" id="PRO_5036823447" description="Secreted protein" evidence="1">
    <location>
        <begin position="24"/>
        <end position="68"/>
    </location>
</feature>
<name>A0A974H5K1_XENLA</name>
<dbReference type="AlphaFoldDB" id="A0A974H5K1"/>
<organism evidence="2 3">
    <name type="scientific">Xenopus laevis</name>
    <name type="common">African clawed frog</name>
    <dbReference type="NCBI Taxonomy" id="8355"/>
    <lineage>
        <taxon>Eukaryota</taxon>
        <taxon>Metazoa</taxon>
        <taxon>Chordata</taxon>
        <taxon>Craniata</taxon>
        <taxon>Vertebrata</taxon>
        <taxon>Euteleostomi</taxon>
        <taxon>Amphibia</taxon>
        <taxon>Batrachia</taxon>
        <taxon>Anura</taxon>
        <taxon>Pipoidea</taxon>
        <taxon>Pipidae</taxon>
        <taxon>Xenopodinae</taxon>
        <taxon>Xenopus</taxon>
        <taxon>Xenopus</taxon>
    </lineage>
</organism>
<keyword evidence="1" id="KW-0732">Signal</keyword>
<protein>
    <recommendedName>
        <fullName evidence="4">Secreted protein</fullName>
    </recommendedName>
</protein>
<proteinExistence type="predicted"/>
<sequence length="68" mass="7647">MAPCWQMGGLLIVSLVSTQTVCSQYLCRLITSWSTFPHLVNGFLGLERGICLLGEINWFQRQVVMSNV</sequence>
<reference evidence="3" key="1">
    <citation type="journal article" date="2016" name="Nature">
        <title>Genome evolution in the allotetraploid frog Xenopus laevis.</title>
        <authorList>
            <person name="Session A.M."/>
            <person name="Uno Y."/>
            <person name="Kwon T."/>
            <person name="Chapman J.A."/>
            <person name="Toyoda A."/>
            <person name="Takahashi S."/>
            <person name="Fukui A."/>
            <person name="Hikosaka A."/>
            <person name="Suzuki A."/>
            <person name="Kondo M."/>
            <person name="van Heeringen S.J."/>
            <person name="Quigley I."/>
            <person name="Heinz S."/>
            <person name="Ogino H."/>
            <person name="Ochi H."/>
            <person name="Hellsten U."/>
            <person name="Lyons J.B."/>
            <person name="Simakov O."/>
            <person name="Putnam N."/>
            <person name="Stites J."/>
            <person name="Kuroki Y."/>
            <person name="Tanaka T."/>
            <person name="Michiue T."/>
            <person name="Watanabe M."/>
            <person name="Bogdanovic O."/>
            <person name="Lister R."/>
            <person name="Georgiou G."/>
            <person name="Paranjpe S.S."/>
            <person name="van Kruijsbergen I."/>
            <person name="Shu S."/>
            <person name="Carlson J."/>
            <person name="Kinoshita T."/>
            <person name="Ohta Y."/>
            <person name="Mawaribuchi S."/>
            <person name="Jenkins J."/>
            <person name="Grimwood J."/>
            <person name="Schmutz J."/>
            <person name="Mitros T."/>
            <person name="Mozaffari S.V."/>
            <person name="Suzuki Y."/>
            <person name="Haramoto Y."/>
            <person name="Yamamoto T.S."/>
            <person name="Takagi C."/>
            <person name="Heald R."/>
            <person name="Miller K."/>
            <person name="Haudenschild C."/>
            <person name="Kitzman J."/>
            <person name="Nakayama T."/>
            <person name="Izutsu Y."/>
            <person name="Robert J."/>
            <person name="Fortriede J."/>
            <person name="Burns K."/>
            <person name="Lotay V."/>
            <person name="Karimi K."/>
            <person name="Yasuoka Y."/>
            <person name="Dichmann D.S."/>
            <person name="Flajnik M.F."/>
            <person name="Houston D.W."/>
            <person name="Shendure J."/>
            <person name="DuPasquier L."/>
            <person name="Vize P.D."/>
            <person name="Zorn A.M."/>
            <person name="Ito M."/>
            <person name="Marcotte E.M."/>
            <person name="Wallingford J.B."/>
            <person name="Ito Y."/>
            <person name="Asashima M."/>
            <person name="Ueno N."/>
            <person name="Matsuda Y."/>
            <person name="Veenstra G.J."/>
            <person name="Fujiyama A."/>
            <person name="Harland R.M."/>
            <person name="Taira M."/>
            <person name="Rokhsar D.S."/>
        </authorList>
    </citation>
    <scope>NUCLEOTIDE SEQUENCE [LARGE SCALE GENOMIC DNA]</scope>
    <source>
        <strain evidence="3">J</strain>
    </source>
</reference>
<evidence type="ECO:0008006" key="4">
    <source>
        <dbReference type="Google" id="ProtNLM"/>
    </source>
</evidence>
<evidence type="ECO:0000313" key="3">
    <source>
        <dbReference type="Proteomes" id="UP000694892"/>
    </source>
</evidence>
<evidence type="ECO:0000313" key="2">
    <source>
        <dbReference type="EMBL" id="OCT65375.1"/>
    </source>
</evidence>
<feature type="signal peptide" evidence="1">
    <location>
        <begin position="1"/>
        <end position="23"/>
    </location>
</feature>
<dbReference type="Proteomes" id="UP000694892">
    <property type="component" value="Chromosome 8S"/>
</dbReference>
<accession>A0A974H5K1</accession>
<dbReference type="EMBL" id="CM004481">
    <property type="protein sequence ID" value="OCT65375.1"/>
    <property type="molecule type" value="Genomic_DNA"/>
</dbReference>
<evidence type="ECO:0000256" key="1">
    <source>
        <dbReference type="SAM" id="SignalP"/>
    </source>
</evidence>
<gene>
    <name evidence="2" type="ORF">XELAEV_18041616mg</name>
</gene>